<protein>
    <submittedName>
        <fullName evidence="1">Uncharacterized protein</fullName>
    </submittedName>
</protein>
<name>A0ACC2TI49_9FUNG</name>
<proteinExistence type="predicted"/>
<gene>
    <name evidence="1" type="ORF">DSO57_1007729</name>
</gene>
<organism evidence="1 2">
    <name type="scientific">Entomophthora muscae</name>
    <dbReference type="NCBI Taxonomy" id="34485"/>
    <lineage>
        <taxon>Eukaryota</taxon>
        <taxon>Fungi</taxon>
        <taxon>Fungi incertae sedis</taxon>
        <taxon>Zoopagomycota</taxon>
        <taxon>Entomophthoromycotina</taxon>
        <taxon>Entomophthoromycetes</taxon>
        <taxon>Entomophthorales</taxon>
        <taxon>Entomophthoraceae</taxon>
        <taxon>Entomophthora</taxon>
    </lineage>
</organism>
<reference evidence="1" key="1">
    <citation type="submission" date="2022-04" db="EMBL/GenBank/DDBJ databases">
        <title>Genome of the entomopathogenic fungus Entomophthora muscae.</title>
        <authorList>
            <person name="Elya C."/>
            <person name="Lovett B.R."/>
            <person name="Lee E."/>
            <person name="Macias A.M."/>
            <person name="Hajek A.E."/>
            <person name="De Bivort B.L."/>
            <person name="Kasson M.T."/>
            <person name="De Fine Licht H.H."/>
            <person name="Stajich J.E."/>
        </authorList>
    </citation>
    <scope>NUCLEOTIDE SEQUENCE</scope>
    <source>
        <strain evidence="1">Berkeley</strain>
    </source>
</reference>
<dbReference type="EMBL" id="QTSX02002863">
    <property type="protein sequence ID" value="KAJ9074308.1"/>
    <property type="molecule type" value="Genomic_DNA"/>
</dbReference>
<comment type="caution">
    <text evidence="1">The sequence shown here is derived from an EMBL/GenBank/DDBJ whole genome shotgun (WGS) entry which is preliminary data.</text>
</comment>
<evidence type="ECO:0000313" key="2">
    <source>
        <dbReference type="Proteomes" id="UP001165960"/>
    </source>
</evidence>
<keyword evidence="2" id="KW-1185">Reference proteome</keyword>
<dbReference type="Proteomes" id="UP001165960">
    <property type="component" value="Unassembled WGS sequence"/>
</dbReference>
<accession>A0ACC2TI49</accession>
<evidence type="ECO:0000313" key="1">
    <source>
        <dbReference type="EMBL" id="KAJ9074308.1"/>
    </source>
</evidence>
<sequence>MTKINHHFLALGLALLEAASANLYFPLKGNTVQGYNTNHPYSAYTPKRGHPSGRSNYGYHFIPNYSNNPSPSGNDHATPVNNAEQSNQYSPSTNPTEINEPLTNDSSKTAGQNTSPGKNDTSSPTSPSQPQVHDTPCDEADNKIEDSSSDLHQSPGNEDPCDKADNEIEDSSSDLHQSSDQEDPCDETDDDNTSQPPDQNNTSPKTSDNKEDQNSPCDEEKEEAPYPPQMPDQETTPDVPQDENESTTEDQNQTPVGNYPTKPNNNSSSGDYEAQALLDAVNAERKKQNLTEYVMNDKLNAAARKHSQYQSDKNIMSHTGESGSDPSKRCQAEGYGICSENVAMGQESVAQVMEGWMNSQGHRENIMNSNNIDFGAARVGKAWTQVFGSSGGSYKPDPPQEVYDPNVLGKTQYESQAKGDNSSGKSNYLYSI</sequence>